<evidence type="ECO:0000313" key="2">
    <source>
        <dbReference type="EMBL" id="PWV65879.1"/>
    </source>
</evidence>
<dbReference type="EMBL" id="QGTJ01000001">
    <property type="protein sequence ID" value="PWV65879.1"/>
    <property type="molecule type" value="Genomic_DNA"/>
</dbReference>
<evidence type="ECO:0000259" key="1">
    <source>
        <dbReference type="PROSITE" id="PS51186"/>
    </source>
</evidence>
<dbReference type="OrthoDB" id="7852312at2"/>
<protein>
    <submittedName>
        <fullName evidence="2">Acetyltransferase (GNAT) family protein</fullName>
    </submittedName>
</protein>
<keyword evidence="2" id="KW-0808">Transferase</keyword>
<proteinExistence type="predicted"/>
<dbReference type="SUPFAM" id="SSF55729">
    <property type="entry name" value="Acyl-CoA N-acyltransferases (Nat)"/>
    <property type="match status" value="1"/>
</dbReference>
<name>A0A317N562_9GAMM</name>
<dbReference type="InterPro" id="IPR016181">
    <property type="entry name" value="Acyl_CoA_acyltransferase"/>
</dbReference>
<reference evidence="2 3" key="1">
    <citation type="submission" date="2018-05" db="EMBL/GenBank/DDBJ databases">
        <title>Genomic Encyclopedia of Type Strains, Phase IV (KMG-IV): sequencing the most valuable type-strain genomes for metagenomic binning, comparative biology and taxonomic classification.</title>
        <authorList>
            <person name="Goeker M."/>
        </authorList>
    </citation>
    <scope>NUCLEOTIDE SEQUENCE [LARGE SCALE GENOMIC DNA]</scope>
    <source>
        <strain evidence="2 3">DSM 23606</strain>
    </source>
</reference>
<organism evidence="2 3">
    <name type="scientific">Plasticicumulans acidivorans</name>
    <dbReference type="NCBI Taxonomy" id="886464"/>
    <lineage>
        <taxon>Bacteria</taxon>
        <taxon>Pseudomonadati</taxon>
        <taxon>Pseudomonadota</taxon>
        <taxon>Gammaproteobacteria</taxon>
        <taxon>Candidatus Competibacteraceae</taxon>
        <taxon>Plasticicumulans</taxon>
    </lineage>
</organism>
<comment type="caution">
    <text evidence="2">The sequence shown here is derived from an EMBL/GenBank/DDBJ whole genome shotgun (WGS) entry which is preliminary data.</text>
</comment>
<gene>
    <name evidence="2" type="ORF">C7443_101365</name>
</gene>
<keyword evidence="3" id="KW-1185">Reference proteome</keyword>
<dbReference type="GO" id="GO:0016747">
    <property type="term" value="F:acyltransferase activity, transferring groups other than amino-acyl groups"/>
    <property type="evidence" value="ECO:0007669"/>
    <property type="project" value="InterPro"/>
</dbReference>
<dbReference type="PROSITE" id="PS51186">
    <property type="entry name" value="GNAT"/>
    <property type="match status" value="1"/>
</dbReference>
<dbReference type="InterPro" id="IPR000182">
    <property type="entry name" value="GNAT_dom"/>
</dbReference>
<evidence type="ECO:0000313" key="3">
    <source>
        <dbReference type="Proteomes" id="UP000246569"/>
    </source>
</evidence>
<feature type="domain" description="N-acetyltransferase" evidence="1">
    <location>
        <begin position="11"/>
        <end position="161"/>
    </location>
</feature>
<dbReference type="Pfam" id="PF00583">
    <property type="entry name" value="Acetyltransf_1"/>
    <property type="match status" value="1"/>
</dbReference>
<accession>A0A317N562</accession>
<dbReference type="Proteomes" id="UP000246569">
    <property type="component" value="Unassembled WGS sequence"/>
</dbReference>
<sequence length="200" mass="22264">MDAPRLMHTARDGVALRAHLLHLSREDRHTRFGHYATDDTIGRYVDRLVERGDTVLLHDDPAQPGRVIAALHLAVLDDGIAEIGISVEREFRGHSYARRLIDAAGVLAFCIGIKRLRVVVDPNNRPMIALAERCGFVLAHSDIGELSGDRPLHAASAFTAGWVWWLSRLWSADGLQRFSSWRPANDSDHDSTPYTSAANR</sequence>
<dbReference type="Gene3D" id="3.40.630.30">
    <property type="match status" value="1"/>
</dbReference>
<dbReference type="AlphaFoldDB" id="A0A317N562"/>
<dbReference type="RefSeq" id="WP_110016865.1">
    <property type="nucleotide sequence ID" value="NZ_QGTJ01000001.1"/>
</dbReference>